<keyword evidence="1" id="KW-1133">Transmembrane helix</keyword>
<proteinExistence type="predicted"/>
<keyword evidence="1" id="KW-0472">Membrane</keyword>
<evidence type="ECO:0000313" key="2">
    <source>
        <dbReference type="EMBL" id="CDW26905.1"/>
    </source>
</evidence>
<protein>
    <submittedName>
        <fullName evidence="2">Uncharacterized protein</fullName>
    </submittedName>
</protein>
<dbReference type="AlphaFoldDB" id="A0A0K2TM55"/>
<evidence type="ECO:0000256" key="1">
    <source>
        <dbReference type="SAM" id="Phobius"/>
    </source>
</evidence>
<sequence>TFEGNSNCCEILNFCFDRDYSGTPSSLWSTSTFNFIETRLIKYRQLYGATYFLPVKYCMEGRKSIRVKSLIQFSRIKVLLLSMLDVMVLWNVIVMNLTQIYFIFNKWVSSSKP</sequence>
<name>A0A0K2TM55_LEPSM</name>
<reference evidence="2" key="1">
    <citation type="submission" date="2014-05" db="EMBL/GenBank/DDBJ databases">
        <authorList>
            <person name="Chronopoulou M."/>
        </authorList>
    </citation>
    <scope>NUCLEOTIDE SEQUENCE</scope>
    <source>
        <tissue evidence="2">Whole organism</tissue>
    </source>
</reference>
<keyword evidence="1" id="KW-0812">Transmembrane</keyword>
<organism evidence="2">
    <name type="scientific">Lepeophtheirus salmonis</name>
    <name type="common">Salmon louse</name>
    <name type="synonym">Caligus salmonis</name>
    <dbReference type="NCBI Taxonomy" id="72036"/>
    <lineage>
        <taxon>Eukaryota</taxon>
        <taxon>Metazoa</taxon>
        <taxon>Ecdysozoa</taxon>
        <taxon>Arthropoda</taxon>
        <taxon>Crustacea</taxon>
        <taxon>Multicrustacea</taxon>
        <taxon>Hexanauplia</taxon>
        <taxon>Copepoda</taxon>
        <taxon>Siphonostomatoida</taxon>
        <taxon>Caligidae</taxon>
        <taxon>Lepeophtheirus</taxon>
    </lineage>
</organism>
<accession>A0A0K2TM55</accession>
<dbReference type="EMBL" id="HACA01009544">
    <property type="protein sequence ID" value="CDW26905.1"/>
    <property type="molecule type" value="Transcribed_RNA"/>
</dbReference>
<feature type="non-terminal residue" evidence="2">
    <location>
        <position position="1"/>
    </location>
</feature>
<feature type="transmembrane region" description="Helical" evidence="1">
    <location>
        <begin position="78"/>
        <end position="104"/>
    </location>
</feature>